<dbReference type="PANTHER" id="PTHR11228">
    <property type="entry name" value="RADICAL SAM DOMAIN PROTEIN"/>
    <property type="match status" value="1"/>
</dbReference>
<accession>A0A317G7J9</accession>
<dbReference type="Pfam" id="PF13186">
    <property type="entry name" value="SPASM"/>
    <property type="match status" value="1"/>
</dbReference>
<evidence type="ECO:0000313" key="6">
    <source>
        <dbReference type="EMBL" id="PWT28580.1"/>
    </source>
</evidence>
<dbReference type="SMART" id="SM00729">
    <property type="entry name" value="Elp3"/>
    <property type="match status" value="1"/>
</dbReference>
<evidence type="ECO:0000256" key="3">
    <source>
        <dbReference type="ARBA" id="ARBA00023004"/>
    </source>
</evidence>
<evidence type="ECO:0000256" key="4">
    <source>
        <dbReference type="ARBA" id="ARBA00023014"/>
    </source>
</evidence>
<dbReference type="PANTHER" id="PTHR11228:SF7">
    <property type="entry name" value="PQQA PEPTIDE CYCLASE"/>
    <property type="match status" value="1"/>
</dbReference>
<evidence type="ECO:0000256" key="2">
    <source>
        <dbReference type="ARBA" id="ARBA00022723"/>
    </source>
</evidence>
<feature type="domain" description="Radical SAM core" evidence="5">
    <location>
        <begin position="144"/>
        <end position="360"/>
    </location>
</feature>
<dbReference type="GO" id="GO:0046872">
    <property type="term" value="F:metal ion binding"/>
    <property type="evidence" value="ECO:0007669"/>
    <property type="project" value="UniProtKB-KW"/>
</dbReference>
<dbReference type="Gene3D" id="3.20.20.70">
    <property type="entry name" value="Aldolase class I"/>
    <property type="match status" value="1"/>
</dbReference>
<evidence type="ECO:0000256" key="1">
    <source>
        <dbReference type="ARBA" id="ARBA00022691"/>
    </source>
</evidence>
<comment type="caution">
    <text evidence="6">The sequence shown here is derived from an EMBL/GenBank/DDBJ whole genome shotgun (WGS) entry which is preliminary data.</text>
</comment>
<keyword evidence="7" id="KW-1185">Reference proteome</keyword>
<dbReference type="SFLD" id="SFLDS00029">
    <property type="entry name" value="Radical_SAM"/>
    <property type="match status" value="1"/>
</dbReference>
<evidence type="ECO:0000259" key="5">
    <source>
        <dbReference type="PROSITE" id="PS51918"/>
    </source>
</evidence>
<dbReference type="EMBL" id="NXNG01000001">
    <property type="protein sequence ID" value="PWT28580.1"/>
    <property type="molecule type" value="Genomic_DNA"/>
</dbReference>
<sequence length="456" mass="51141">MILEKLYELKYWDEVSHTTLNPNGPGAVRIHLVPPKFFWHKNVPSVCILNGNYILPLGESQAILLTEFIRHVNEFGEGAMSDEQLKEILEDTYSCVRKVYPRVPKDIIVADLDELVGIIEDVALTGYTDADIPLMSIGEYAPYMLAPHRMDLMVSAMTRDGRWNCNQKCSYCYAAGQLASSQEELSTDDWKEIIDDCYDAGIPQLTFTGGEPTMRQDLFELIAYARWFVTRLNTNGINLTPDYCKGLRKTDLDNVQITFYSYEKSIHESLTGVSCFEKTVDGIKNAINAGLSVSINTPLCSLNSDYVKTLQFLHELGVIYVTCSGMIPSGNAIRQDQQDDQLTKEELTSILQKAVDYCRDNDMEIQFTSPGQVLEDDLRKIGLNVPSCGACLSNMAVTPGGKVVSCQSALSSPVLGDMLEDPWDKIWNSRRCRAIRNESAKMMQKCPLQEVNSIEL</sequence>
<dbReference type="Pfam" id="PF04055">
    <property type="entry name" value="Radical_SAM"/>
    <property type="match status" value="1"/>
</dbReference>
<dbReference type="GO" id="GO:0006783">
    <property type="term" value="P:heme biosynthetic process"/>
    <property type="evidence" value="ECO:0007669"/>
    <property type="project" value="TreeGrafter"/>
</dbReference>
<dbReference type="GO" id="GO:0051536">
    <property type="term" value="F:iron-sulfur cluster binding"/>
    <property type="evidence" value="ECO:0007669"/>
    <property type="project" value="UniProtKB-KW"/>
</dbReference>
<dbReference type="Proteomes" id="UP000245488">
    <property type="component" value="Chromosome"/>
</dbReference>
<keyword evidence="4" id="KW-0411">Iron-sulfur</keyword>
<dbReference type="SFLD" id="SFLDG01067">
    <property type="entry name" value="SPASM/twitch_domain_containing"/>
    <property type="match status" value="1"/>
</dbReference>
<dbReference type="CDD" id="cd01335">
    <property type="entry name" value="Radical_SAM"/>
    <property type="match status" value="1"/>
</dbReference>
<dbReference type="PROSITE" id="PS51918">
    <property type="entry name" value="RADICAL_SAM"/>
    <property type="match status" value="1"/>
</dbReference>
<proteinExistence type="predicted"/>
<dbReference type="AlphaFoldDB" id="A0A317G7J9"/>
<dbReference type="RefSeq" id="WP_110073711.1">
    <property type="nucleotide sequence ID" value="NZ_CM009896.1"/>
</dbReference>
<name>A0A317G7J9_BUTFI</name>
<dbReference type="SUPFAM" id="SSF102114">
    <property type="entry name" value="Radical SAM enzymes"/>
    <property type="match status" value="1"/>
</dbReference>
<dbReference type="InterPro" id="IPR023885">
    <property type="entry name" value="4Fe4S-binding_SPASM_dom"/>
</dbReference>
<keyword evidence="2" id="KW-0479">Metal-binding</keyword>
<dbReference type="CDD" id="cd21109">
    <property type="entry name" value="SPASM"/>
    <property type="match status" value="1"/>
</dbReference>
<evidence type="ECO:0000313" key="7">
    <source>
        <dbReference type="Proteomes" id="UP000245488"/>
    </source>
</evidence>
<dbReference type="InterPro" id="IPR007197">
    <property type="entry name" value="rSAM"/>
</dbReference>
<dbReference type="InterPro" id="IPR050377">
    <property type="entry name" value="Radical_SAM_PqqE_MftC-like"/>
</dbReference>
<gene>
    <name evidence="6" type="ORF">CPT75_16400</name>
</gene>
<keyword evidence="1" id="KW-0949">S-adenosyl-L-methionine</keyword>
<dbReference type="GO" id="GO:0003824">
    <property type="term" value="F:catalytic activity"/>
    <property type="evidence" value="ECO:0007669"/>
    <property type="project" value="InterPro"/>
</dbReference>
<reference evidence="6 7" key="1">
    <citation type="submission" date="2017-09" db="EMBL/GenBank/DDBJ databases">
        <title>High-quality draft genome sequence of Butyrivibrio fibrisolvens INBov1, isolated from cow rumen.</title>
        <authorList>
            <person name="Rodriguez Hernaez J."/>
            <person name="Rivarola M."/>
            <person name="Paniego N."/>
            <person name="Cravero S."/>
            <person name="Ceron Cucchi M."/>
            <person name="Martinez M.C."/>
        </authorList>
    </citation>
    <scope>NUCLEOTIDE SEQUENCE [LARGE SCALE GENOMIC DNA]</scope>
    <source>
        <strain evidence="6 7">INBov1</strain>
    </source>
</reference>
<protein>
    <submittedName>
        <fullName evidence="6">Pyrroloquinoline quinone biosynthesis protein</fullName>
    </submittedName>
</protein>
<dbReference type="InterPro" id="IPR006638">
    <property type="entry name" value="Elp3/MiaA/NifB-like_rSAM"/>
</dbReference>
<dbReference type="SFLD" id="SFLDG01386">
    <property type="entry name" value="main_SPASM_domain-containing"/>
    <property type="match status" value="1"/>
</dbReference>
<organism evidence="6 7">
    <name type="scientific">Butyrivibrio fibrisolvens</name>
    <dbReference type="NCBI Taxonomy" id="831"/>
    <lineage>
        <taxon>Bacteria</taxon>
        <taxon>Bacillati</taxon>
        <taxon>Bacillota</taxon>
        <taxon>Clostridia</taxon>
        <taxon>Lachnospirales</taxon>
        <taxon>Lachnospiraceae</taxon>
        <taxon>Butyrivibrio</taxon>
    </lineage>
</organism>
<keyword evidence="3" id="KW-0408">Iron</keyword>
<dbReference type="InterPro" id="IPR013785">
    <property type="entry name" value="Aldolase_TIM"/>
</dbReference>
<dbReference type="InterPro" id="IPR058240">
    <property type="entry name" value="rSAM_sf"/>
</dbReference>